<feature type="domain" description="Sulfatase-modifying factor enzyme-like" evidence="1">
    <location>
        <begin position="1"/>
        <end position="268"/>
    </location>
</feature>
<dbReference type="AlphaFoldDB" id="A0A1B2EP46"/>
<evidence type="ECO:0000259" key="1">
    <source>
        <dbReference type="Pfam" id="PF03781"/>
    </source>
</evidence>
<evidence type="ECO:0000313" key="2">
    <source>
        <dbReference type="EMBL" id="ANY81710.1"/>
    </source>
</evidence>
<dbReference type="Pfam" id="PF03781">
    <property type="entry name" value="FGE-sulfatase"/>
    <property type="match status" value="1"/>
</dbReference>
<dbReference type="InterPro" id="IPR016187">
    <property type="entry name" value="CTDL_fold"/>
</dbReference>
<dbReference type="PANTHER" id="PTHR23150">
    <property type="entry name" value="SULFATASE MODIFYING FACTOR 1, 2"/>
    <property type="match status" value="1"/>
</dbReference>
<dbReference type="EMBL" id="CP016616">
    <property type="protein sequence ID" value="ANY81710.1"/>
    <property type="molecule type" value="Genomic_DNA"/>
</dbReference>
<dbReference type="PANTHER" id="PTHR23150:SF19">
    <property type="entry name" value="FORMYLGLYCINE-GENERATING ENZYME"/>
    <property type="match status" value="1"/>
</dbReference>
<dbReference type="GO" id="GO:0120147">
    <property type="term" value="F:formylglycine-generating oxidase activity"/>
    <property type="evidence" value="ECO:0007669"/>
    <property type="project" value="TreeGrafter"/>
</dbReference>
<gene>
    <name evidence="2" type="ORF">BB934_10195</name>
</gene>
<accession>A0A1B2EP46</accession>
<organism evidence="2">
    <name type="scientific">Microvirga ossetica</name>
    <dbReference type="NCBI Taxonomy" id="1882682"/>
    <lineage>
        <taxon>Bacteria</taxon>
        <taxon>Pseudomonadati</taxon>
        <taxon>Pseudomonadota</taxon>
        <taxon>Alphaproteobacteria</taxon>
        <taxon>Hyphomicrobiales</taxon>
        <taxon>Methylobacteriaceae</taxon>
        <taxon>Microvirga</taxon>
    </lineage>
</organism>
<dbReference type="Gene3D" id="3.90.1580.10">
    <property type="entry name" value="paralog of FGE (formylglycine-generating enzyme)"/>
    <property type="match status" value="1"/>
</dbReference>
<sequence>MGTSGDEGFAADGEGPARRVRLSPFSISIYAVTNRQFGAFGRDTDYATEAERFNWSYVFHALVPEELKSRVVKVPAQTPWWLPITHAYWAQPEGPGSTILDRLDHPVVHVSWHDAKAYCAWSRTRLPTEAEWEFAARGGLENALYPWGDELTPGGTHRCNIWQGQFPVANTLEDGYLGTAPVDAYEPNGYGLHNMAGNVWEWCEDGFSPNYHQETSEMNPIYRGETDSRSMRGGSFLCHESYCNRYRVAARNSNAADSSASNIGFRVVQSS</sequence>
<dbReference type="SUPFAM" id="SSF56436">
    <property type="entry name" value="C-type lectin-like"/>
    <property type="match status" value="1"/>
</dbReference>
<dbReference type="InterPro" id="IPR005532">
    <property type="entry name" value="SUMF_dom"/>
</dbReference>
<dbReference type="InterPro" id="IPR051043">
    <property type="entry name" value="Sulfatase_Mod_Factor_Kinase"/>
</dbReference>
<proteinExistence type="predicted"/>
<name>A0A1B2EP46_9HYPH</name>
<dbReference type="KEGG" id="moc:BB934_10195"/>
<reference evidence="2" key="1">
    <citation type="submission" date="2016-07" db="EMBL/GenBank/DDBJ databases">
        <title>Microvirga ossetica sp. nov. a new species of rhizobia isolated from root nodules of the legume species Vicia alpestris Steven originated from North Ossetia region in the Caucasus.</title>
        <authorList>
            <person name="Safronova V.I."/>
            <person name="Kuznetsova I.G."/>
            <person name="Sazanova A.L."/>
            <person name="Belimov A."/>
            <person name="Andronov E."/>
            <person name="Osledkin Y.S."/>
            <person name="Onishchuk O.P."/>
            <person name="Kurchak O.N."/>
            <person name="Shaposhnikov A.I."/>
            <person name="Willems A."/>
            <person name="Tikhonovich I.A."/>
        </authorList>
    </citation>
    <scope>NUCLEOTIDE SEQUENCE [LARGE SCALE GENOMIC DNA]</scope>
    <source>
        <strain evidence="2">V5/3M</strain>
    </source>
</reference>
<protein>
    <submittedName>
        <fullName evidence="2">Serine/threonine protein phosphatase</fullName>
    </submittedName>
</protein>
<dbReference type="InterPro" id="IPR042095">
    <property type="entry name" value="SUMF_sf"/>
</dbReference>